<dbReference type="PANTHER" id="PTHR45947">
    <property type="entry name" value="SULFOQUINOVOSYL TRANSFERASE SQD2"/>
    <property type="match status" value="1"/>
</dbReference>
<dbReference type="OrthoDB" id="9810929at2"/>
<dbReference type="Pfam" id="PF00534">
    <property type="entry name" value="Glycos_transf_1"/>
    <property type="match status" value="1"/>
</dbReference>
<evidence type="ECO:0000256" key="2">
    <source>
        <dbReference type="ARBA" id="ARBA00022676"/>
    </source>
</evidence>
<evidence type="ECO:0000256" key="3">
    <source>
        <dbReference type="ARBA" id="ARBA00022679"/>
    </source>
</evidence>
<keyword evidence="7" id="KW-1185">Reference proteome</keyword>
<dbReference type="InterPro" id="IPR050194">
    <property type="entry name" value="Glycosyltransferase_grp1"/>
</dbReference>
<keyword evidence="3 6" id="KW-0808">Transferase</keyword>
<dbReference type="PANTHER" id="PTHR45947:SF3">
    <property type="entry name" value="SULFOQUINOVOSYL TRANSFERASE SQD2"/>
    <property type="match status" value="1"/>
</dbReference>
<keyword evidence="2" id="KW-0328">Glycosyltransferase</keyword>
<dbReference type="GO" id="GO:1901137">
    <property type="term" value="P:carbohydrate derivative biosynthetic process"/>
    <property type="evidence" value="ECO:0007669"/>
    <property type="project" value="UniProtKB-ARBA"/>
</dbReference>
<dbReference type="Gene3D" id="3.40.50.2000">
    <property type="entry name" value="Glycogen Phosphorylase B"/>
    <property type="match status" value="2"/>
</dbReference>
<feature type="domain" description="Glycosyl transferase family 1" evidence="4">
    <location>
        <begin position="215"/>
        <end position="379"/>
    </location>
</feature>
<proteinExistence type="predicted"/>
<evidence type="ECO:0000313" key="6">
    <source>
        <dbReference type="EMBL" id="MUN53829.1"/>
    </source>
</evidence>
<comment type="caution">
    <text evidence="6">The sequence shown here is derived from an EMBL/GenBank/DDBJ whole genome shotgun (WGS) entry which is preliminary data.</text>
</comment>
<dbReference type="Pfam" id="PF13439">
    <property type="entry name" value="Glyco_transf_4"/>
    <property type="match status" value="1"/>
</dbReference>
<dbReference type="InterPro" id="IPR001296">
    <property type="entry name" value="Glyco_trans_1"/>
</dbReference>
<dbReference type="GO" id="GO:0016757">
    <property type="term" value="F:glycosyltransferase activity"/>
    <property type="evidence" value="ECO:0007669"/>
    <property type="project" value="UniProtKB-KW"/>
</dbReference>
<evidence type="ECO:0000313" key="7">
    <source>
        <dbReference type="Proteomes" id="UP000462152"/>
    </source>
</evidence>
<organism evidence="6 7">
    <name type="scientific">Rothia koreensis</name>
    <dbReference type="NCBI Taxonomy" id="592378"/>
    <lineage>
        <taxon>Bacteria</taxon>
        <taxon>Bacillati</taxon>
        <taxon>Actinomycetota</taxon>
        <taxon>Actinomycetes</taxon>
        <taxon>Micrococcales</taxon>
        <taxon>Micrococcaceae</taxon>
        <taxon>Rothia</taxon>
    </lineage>
</organism>
<gene>
    <name evidence="6" type="ORF">GMA10_01065</name>
</gene>
<sequence length="407" mass="43812">MHTSPLAQPGDGNAGGMNVYIACLSRALAAQGFRVEAFTLATDPAEVTNDPHPDPSMEQVATARPEPGVVVHTLYLPKALGAAKEDLPVLTKDFGRACARYARENSLSPGIVHAHYWLSGEAATAYRGELGTSAPLVLTFHTTARVKNLHSRGGENPEPEARASAEQRLTALADAVVVNTRYEAEQMRDLYDAAPERLRVIPPGVDTAIFRPTSEERRRGAVTTGPFTVLFAGRPQPLKGPEILIEAVALAAEHVPSIRLEIRGTAPEDYMSSLRALARERGILDRCLFVPASGREQLAEAFRRCDVVACPSSSETFGLVALEAQASGAPVLASDVSGLRVAVDDGRAGILVGRRTPETWARELVRAARSPDLLQRLSASGLAHARTLTWDDAARRTAGLYQDLRRH</sequence>
<dbReference type="AlphaFoldDB" id="A0A7K1LF67"/>
<evidence type="ECO:0000259" key="5">
    <source>
        <dbReference type="Pfam" id="PF13439"/>
    </source>
</evidence>
<accession>A0A7K1LF67</accession>
<evidence type="ECO:0000256" key="1">
    <source>
        <dbReference type="ARBA" id="ARBA00021292"/>
    </source>
</evidence>
<dbReference type="EMBL" id="WOGT01000001">
    <property type="protein sequence ID" value="MUN53829.1"/>
    <property type="molecule type" value="Genomic_DNA"/>
</dbReference>
<name>A0A7K1LF67_9MICC</name>
<protein>
    <recommendedName>
        <fullName evidence="1">D-inositol 3-phosphate glycosyltransferase</fullName>
    </recommendedName>
</protein>
<dbReference type="Proteomes" id="UP000462152">
    <property type="component" value="Unassembled WGS sequence"/>
</dbReference>
<dbReference type="InterPro" id="IPR028098">
    <property type="entry name" value="Glyco_trans_4-like_N"/>
</dbReference>
<reference evidence="6 7" key="1">
    <citation type="submission" date="2019-12" db="EMBL/GenBank/DDBJ databases">
        <authorList>
            <person name="Li J."/>
            <person name="Shi Y."/>
            <person name="Xu G."/>
            <person name="Xiao D."/>
            <person name="Ran X."/>
        </authorList>
    </citation>
    <scope>NUCLEOTIDE SEQUENCE [LARGE SCALE GENOMIC DNA]</scope>
    <source>
        <strain evidence="6 7">JCM 15915</strain>
    </source>
</reference>
<feature type="domain" description="Glycosyltransferase subfamily 4-like N-terminal" evidence="5">
    <location>
        <begin position="15"/>
        <end position="208"/>
    </location>
</feature>
<evidence type="ECO:0000259" key="4">
    <source>
        <dbReference type="Pfam" id="PF00534"/>
    </source>
</evidence>
<dbReference type="SUPFAM" id="SSF53756">
    <property type="entry name" value="UDP-Glycosyltransferase/glycogen phosphorylase"/>
    <property type="match status" value="1"/>
</dbReference>
<dbReference type="RefSeq" id="WP_129313939.1">
    <property type="nucleotide sequence ID" value="NZ_NOIQ01000001.1"/>
</dbReference>